<dbReference type="AlphaFoldDB" id="A0AAW2J2A1"/>
<protein>
    <submittedName>
        <fullName evidence="1">Uncharacterized protein</fullName>
    </submittedName>
</protein>
<sequence length="114" mass="12186">MAETAAASSSVNNASVSKSLQLHGLDPPGTILISAYLEGTADVGGYFTKLRKIWDELDVLMPTPQCTCNGCTCGASKAVAYLAVLIQLLQFLMGLNDEYDHVCNQVLVMDRSNS</sequence>
<accession>A0AAW2J2A1</accession>
<reference evidence="1" key="2">
    <citation type="journal article" date="2024" name="Plant">
        <title>Genomic evolution and insights into agronomic trait innovations of Sesamum species.</title>
        <authorList>
            <person name="Miao H."/>
            <person name="Wang L."/>
            <person name="Qu L."/>
            <person name="Liu H."/>
            <person name="Sun Y."/>
            <person name="Le M."/>
            <person name="Wang Q."/>
            <person name="Wei S."/>
            <person name="Zheng Y."/>
            <person name="Lin W."/>
            <person name="Duan Y."/>
            <person name="Cao H."/>
            <person name="Xiong S."/>
            <person name="Wang X."/>
            <person name="Wei L."/>
            <person name="Li C."/>
            <person name="Ma Q."/>
            <person name="Ju M."/>
            <person name="Zhao R."/>
            <person name="Li G."/>
            <person name="Mu C."/>
            <person name="Tian Q."/>
            <person name="Mei H."/>
            <person name="Zhang T."/>
            <person name="Gao T."/>
            <person name="Zhang H."/>
        </authorList>
    </citation>
    <scope>NUCLEOTIDE SEQUENCE</scope>
    <source>
        <strain evidence="1">G02</strain>
    </source>
</reference>
<dbReference type="PANTHER" id="PTHR34222:SF99">
    <property type="entry name" value="PROTEIN, PUTATIVE-RELATED"/>
    <property type="match status" value="1"/>
</dbReference>
<comment type="caution">
    <text evidence="1">The sequence shown here is derived from an EMBL/GenBank/DDBJ whole genome shotgun (WGS) entry which is preliminary data.</text>
</comment>
<name>A0AAW2J2A1_SESRA</name>
<gene>
    <name evidence="1" type="ORF">Sradi_7088700</name>
</gene>
<reference evidence="1" key="1">
    <citation type="submission" date="2020-06" db="EMBL/GenBank/DDBJ databases">
        <authorList>
            <person name="Li T."/>
            <person name="Hu X."/>
            <person name="Zhang T."/>
            <person name="Song X."/>
            <person name="Zhang H."/>
            <person name="Dai N."/>
            <person name="Sheng W."/>
            <person name="Hou X."/>
            <person name="Wei L."/>
        </authorList>
    </citation>
    <scope>NUCLEOTIDE SEQUENCE</scope>
    <source>
        <strain evidence="1">G02</strain>
        <tissue evidence="1">Leaf</tissue>
    </source>
</reference>
<proteinExistence type="predicted"/>
<dbReference type="EMBL" id="JACGWJ010000744">
    <property type="protein sequence ID" value="KAL0288809.1"/>
    <property type="molecule type" value="Genomic_DNA"/>
</dbReference>
<organism evidence="1">
    <name type="scientific">Sesamum radiatum</name>
    <name type="common">Black benniseed</name>
    <dbReference type="NCBI Taxonomy" id="300843"/>
    <lineage>
        <taxon>Eukaryota</taxon>
        <taxon>Viridiplantae</taxon>
        <taxon>Streptophyta</taxon>
        <taxon>Embryophyta</taxon>
        <taxon>Tracheophyta</taxon>
        <taxon>Spermatophyta</taxon>
        <taxon>Magnoliopsida</taxon>
        <taxon>eudicotyledons</taxon>
        <taxon>Gunneridae</taxon>
        <taxon>Pentapetalae</taxon>
        <taxon>asterids</taxon>
        <taxon>lamiids</taxon>
        <taxon>Lamiales</taxon>
        <taxon>Pedaliaceae</taxon>
        <taxon>Sesamum</taxon>
    </lineage>
</organism>
<evidence type="ECO:0000313" key="1">
    <source>
        <dbReference type="EMBL" id="KAL0288809.1"/>
    </source>
</evidence>
<dbReference type="PANTHER" id="PTHR34222">
    <property type="entry name" value="GAG_PRE-INTEGRS DOMAIN-CONTAINING PROTEIN"/>
    <property type="match status" value="1"/>
</dbReference>